<accession>A0AAD7TGM7</accession>
<evidence type="ECO:0000313" key="1">
    <source>
        <dbReference type="EMBL" id="KAJ8455582.1"/>
    </source>
</evidence>
<keyword evidence="2" id="KW-1185">Reference proteome</keyword>
<evidence type="ECO:0000313" key="2">
    <source>
        <dbReference type="Proteomes" id="UP001215151"/>
    </source>
</evidence>
<proteinExistence type="predicted"/>
<dbReference type="EMBL" id="JAPEVG010000753">
    <property type="protein sequence ID" value="KAJ8455582.1"/>
    <property type="molecule type" value="Genomic_DNA"/>
</dbReference>
<name>A0AAD7TGM7_9APHY</name>
<organism evidence="1 2">
    <name type="scientific">Trametes cubensis</name>
    <dbReference type="NCBI Taxonomy" id="1111947"/>
    <lineage>
        <taxon>Eukaryota</taxon>
        <taxon>Fungi</taxon>
        <taxon>Dikarya</taxon>
        <taxon>Basidiomycota</taxon>
        <taxon>Agaricomycotina</taxon>
        <taxon>Agaricomycetes</taxon>
        <taxon>Polyporales</taxon>
        <taxon>Polyporaceae</taxon>
        <taxon>Trametes</taxon>
    </lineage>
</organism>
<comment type="caution">
    <text evidence="1">The sequence shown here is derived from an EMBL/GenBank/DDBJ whole genome shotgun (WGS) entry which is preliminary data.</text>
</comment>
<sequence length="331" mass="36607">MSDLLPEPLGNHCPSCHKHYATAQGVSAHLSHRPECRRAFKAANAANRPEAATRGLINNQSAGLEEDRGSVPVPAEASQHYPEYLDDFAPDLPLPDPLCRNFHSPPIDAEPGDNDSGSWDKRRHVEVEEVPDEAVADFSAAQFTRCLYDFLFKLAIGNPVCLDLLMTPLQETSRVAAYKQCKLCLPIVHQVSPQMLVNSIHASPARASPGPLKPPVPAKMSTVLARDPAEAVSSPALVFDHTQPLRGLCVARVRMIFDLPKVYDAKSFGVTEPLAYVEWFTSFHVVDSTTGMQIDRRPVQGDVLDSHTAKFYVNAYLRHHDFVLFRHLATM</sequence>
<dbReference type="Proteomes" id="UP001215151">
    <property type="component" value="Unassembled WGS sequence"/>
</dbReference>
<dbReference type="AlphaFoldDB" id="A0AAD7TGM7"/>
<protein>
    <submittedName>
        <fullName evidence="1">Uncharacterized protein</fullName>
    </submittedName>
</protein>
<gene>
    <name evidence="1" type="ORF">ONZ51_g12393</name>
</gene>
<reference evidence="1" key="1">
    <citation type="submission" date="2022-11" db="EMBL/GenBank/DDBJ databases">
        <title>Genome Sequence of Cubamyces cubensis.</title>
        <authorList>
            <person name="Buettner E."/>
        </authorList>
    </citation>
    <scope>NUCLEOTIDE SEQUENCE</scope>
    <source>
        <strain evidence="1">MPL-01</strain>
    </source>
</reference>